<organism evidence="1 2">
    <name type="scientific">Salmo salar</name>
    <name type="common">Atlantic salmon</name>
    <dbReference type="NCBI Taxonomy" id="8030"/>
    <lineage>
        <taxon>Eukaryota</taxon>
        <taxon>Metazoa</taxon>
        <taxon>Chordata</taxon>
        <taxon>Craniata</taxon>
        <taxon>Vertebrata</taxon>
        <taxon>Euteleostomi</taxon>
        <taxon>Actinopterygii</taxon>
        <taxon>Neopterygii</taxon>
        <taxon>Teleostei</taxon>
        <taxon>Protacanthopterygii</taxon>
        <taxon>Salmoniformes</taxon>
        <taxon>Salmonidae</taxon>
        <taxon>Salmoninae</taxon>
        <taxon>Salmo</taxon>
    </lineage>
</organism>
<evidence type="ECO:0000313" key="2">
    <source>
        <dbReference type="RefSeq" id="XP_045548266.1"/>
    </source>
</evidence>
<reference evidence="2" key="1">
    <citation type="submission" date="2025-08" db="UniProtKB">
        <authorList>
            <consortium name="RefSeq"/>
        </authorList>
    </citation>
    <scope>IDENTIFICATION</scope>
</reference>
<gene>
    <name evidence="2" type="primary">LOC106567801</name>
</gene>
<dbReference type="Proteomes" id="UP001652741">
    <property type="component" value="Chromosome ssa13"/>
</dbReference>
<proteinExistence type="predicted"/>
<dbReference type="GeneID" id="106567801"/>
<name>A0ABM3CNX8_SALSA</name>
<accession>A0ABM3CNX8</accession>
<dbReference type="RefSeq" id="XP_045548266.1">
    <property type="nucleotide sequence ID" value="XM_045692310.1"/>
</dbReference>
<sequence>MFLFTTGLSARPLLRGSWVQWGEMGVIYSETVRVCPTPTAYVFYAKVLSIPTEFSKSMRGPGQLSMPDLRTLTLIGLWCQTGSEHLLLSQSCRRQLPAVDEQPRITNPGVQTRLFRKIRNLIAAFGNPNQGLEMPLLYPVENQHTDLQ</sequence>
<keyword evidence="1" id="KW-1185">Reference proteome</keyword>
<evidence type="ECO:0000313" key="1">
    <source>
        <dbReference type="Proteomes" id="UP001652741"/>
    </source>
</evidence>
<protein>
    <submittedName>
        <fullName evidence="2">Uncharacterized protein isoform X1</fullName>
    </submittedName>
</protein>